<keyword evidence="1" id="KW-1133">Transmembrane helix</keyword>
<dbReference type="AlphaFoldDB" id="A0A0N5AQ98"/>
<dbReference type="Proteomes" id="UP000046393">
    <property type="component" value="Unplaced"/>
</dbReference>
<dbReference type="PANTHER" id="PTHR43313:SF34">
    <property type="entry name" value="RETINOL DEHYDROGENASE 7"/>
    <property type="match status" value="1"/>
</dbReference>
<dbReference type="PANTHER" id="PTHR43313">
    <property type="entry name" value="SHORT-CHAIN DEHYDROGENASE/REDUCTASE FAMILY 9C"/>
    <property type="match status" value="1"/>
</dbReference>
<keyword evidence="1" id="KW-0472">Membrane</keyword>
<dbReference type="SUPFAM" id="SSF51735">
    <property type="entry name" value="NAD(P)-binding Rossmann-fold domains"/>
    <property type="match status" value="1"/>
</dbReference>
<dbReference type="GO" id="GO:0016491">
    <property type="term" value="F:oxidoreductase activity"/>
    <property type="evidence" value="ECO:0007669"/>
    <property type="project" value="TreeGrafter"/>
</dbReference>
<feature type="transmembrane region" description="Helical" evidence="1">
    <location>
        <begin position="6"/>
        <end position="24"/>
    </location>
</feature>
<dbReference type="Pfam" id="PF00106">
    <property type="entry name" value="adh_short"/>
    <property type="match status" value="1"/>
</dbReference>
<keyword evidence="2" id="KW-1185">Reference proteome</keyword>
<reference evidence="3" key="1">
    <citation type="submission" date="2017-02" db="UniProtKB">
        <authorList>
            <consortium name="WormBaseParasite"/>
        </authorList>
    </citation>
    <scope>IDENTIFICATION</scope>
</reference>
<proteinExistence type="predicted"/>
<evidence type="ECO:0000313" key="2">
    <source>
        <dbReference type="Proteomes" id="UP000046393"/>
    </source>
</evidence>
<accession>A0A0N5AQ98</accession>
<name>A0A0N5AQ98_9BILA</name>
<evidence type="ECO:0000256" key="1">
    <source>
        <dbReference type="SAM" id="Phobius"/>
    </source>
</evidence>
<evidence type="ECO:0000313" key="3">
    <source>
        <dbReference type="WBParaSite" id="SMUV_0000685201-mRNA-1"/>
    </source>
</evidence>
<dbReference type="WBParaSite" id="SMUV_0000685201-mRNA-1">
    <property type="protein sequence ID" value="SMUV_0000685201-mRNA-1"/>
    <property type="gene ID" value="SMUV_0000685201"/>
</dbReference>
<dbReference type="Gene3D" id="3.40.50.720">
    <property type="entry name" value="NAD(P)-binding Rossmann-like Domain"/>
    <property type="match status" value="1"/>
</dbReference>
<protein>
    <submittedName>
        <fullName evidence="3">17-beta-hydroxysteroid dehydrogenase type 6</fullName>
    </submittedName>
</protein>
<dbReference type="GO" id="GO:0008202">
    <property type="term" value="P:steroid metabolic process"/>
    <property type="evidence" value="ECO:0007669"/>
    <property type="project" value="TreeGrafter"/>
</dbReference>
<organism evidence="2 3">
    <name type="scientific">Syphacia muris</name>
    <dbReference type="NCBI Taxonomy" id="451379"/>
    <lineage>
        <taxon>Eukaryota</taxon>
        <taxon>Metazoa</taxon>
        <taxon>Ecdysozoa</taxon>
        <taxon>Nematoda</taxon>
        <taxon>Chromadorea</taxon>
        <taxon>Rhabditida</taxon>
        <taxon>Spirurina</taxon>
        <taxon>Oxyuridomorpha</taxon>
        <taxon>Oxyuroidea</taxon>
        <taxon>Oxyuridae</taxon>
        <taxon>Syphacia</taxon>
    </lineage>
</organism>
<dbReference type="InterPro" id="IPR002347">
    <property type="entry name" value="SDR_fam"/>
</dbReference>
<dbReference type="InterPro" id="IPR036291">
    <property type="entry name" value="NAD(P)-bd_dom_sf"/>
</dbReference>
<sequence>MFDCCLVKLVVVVLFLYYAIRYILELIPVKNLYKKAIFITGCDSGFGHEFALYCAKRGIYVFAGCLENKVTLLAVNRPQTRNLPGTVEPLKIDVTNDESVLEAREFIRLGLWALVNNAGILPAFGPADWSTVDDFITVLDVNTFGVIRVTLEFLPLLKQSKGRVVTTTSVLSRVCFPGIAQYQCSKFATAGFMDTLRQEVEPFGIKCSIIEPEIFDTPLIAADPMEKSIEDSWNRLNLKKQEEYGEEFKNYCNYRYKSTKIEYVVKNYYHAVTALLPRNRYYCGWRAIFFYIPLSLLPTAAHDLIIRLIFGQKLFPAVCVQKKIQ</sequence>
<keyword evidence="1" id="KW-0812">Transmembrane</keyword>
<dbReference type="PRINTS" id="PR00081">
    <property type="entry name" value="GDHRDH"/>
</dbReference>
<dbReference type="STRING" id="451379.A0A0N5AQ98"/>